<dbReference type="NCBIfam" id="NF047422">
    <property type="entry name" value="YfmF_fam"/>
    <property type="match status" value="1"/>
</dbReference>
<evidence type="ECO:0000313" key="2">
    <source>
        <dbReference type="EMBL" id="KGR91187.1"/>
    </source>
</evidence>
<dbReference type="PANTHER" id="PTHR11851:SF186">
    <property type="entry name" value="INACTIVE METALLOPROTEASE YMFF-RELATED"/>
    <property type="match status" value="1"/>
</dbReference>
<sequence length="426" mass="48632">MFSTIEIAKGVSLHIRQSTQFKTVNFSIKWRKPLTVKDAAERSVLSNVMQHSNGKFPKSADFRSHLDDLYGTVMYLDASKRGKDHTVVLNVETVNDQYLAETKVLDDVIDLMQTVIFNPNFENDRFVSSIVEREKEMIIQRIQSIFDDKTRYAQHRLTQIMRPNHPASISANGTIEAVKEVTTESLTKAYHSMINNDKIDIYVLGDVDVDALQQKLVNALSFKNRETIPYPETEDESKAEKEYTNEKQDMKQGKLHIGYSTPVKFGEEDYPKMQIFNGVFGAYAHSKLFMNVRERESLAYYASSSYSSHYGLVYVVSGIEPANEKKAIEVIKEQLEATQNGEITDLEMNQTKAMLVNQLKEALDSARGQIDIFDQYKDLGEEFSVDLWKDRWSKVTKEDVQQMASQLKLEAIYFLSGKEGSGDANN</sequence>
<name>A0A0A3JVZ3_9BACL</name>
<dbReference type="AlphaFoldDB" id="A0A0A3JVZ3"/>
<dbReference type="PANTHER" id="PTHR11851">
    <property type="entry name" value="METALLOPROTEASE"/>
    <property type="match status" value="1"/>
</dbReference>
<gene>
    <name evidence="2" type="ORF">CD30_07005</name>
</gene>
<dbReference type="EMBL" id="JPVQ01000009">
    <property type="protein sequence ID" value="KGR91187.1"/>
    <property type="molecule type" value="Genomic_DNA"/>
</dbReference>
<evidence type="ECO:0000313" key="3">
    <source>
        <dbReference type="Proteomes" id="UP000030595"/>
    </source>
</evidence>
<dbReference type="Proteomes" id="UP000030595">
    <property type="component" value="Unassembled WGS sequence"/>
</dbReference>
<keyword evidence="3" id="KW-1185">Reference proteome</keyword>
<dbReference type="SUPFAM" id="SSF63411">
    <property type="entry name" value="LuxS/MPP-like metallohydrolase"/>
    <property type="match status" value="2"/>
</dbReference>
<reference evidence="2 3" key="1">
    <citation type="submission" date="2014-02" db="EMBL/GenBank/DDBJ databases">
        <title>Draft genome sequence of Lysinibacillus massiliensis CCUG 49529.</title>
        <authorList>
            <person name="Zhang F."/>
            <person name="Wang G."/>
            <person name="Zhang L."/>
        </authorList>
    </citation>
    <scope>NUCLEOTIDE SEQUENCE [LARGE SCALE GENOMIC DNA]</scope>
    <source>
        <strain evidence="2 3">CCUG 49529</strain>
    </source>
</reference>
<dbReference type="RefSeq" id="WP_036174356.1">
    <property type="nucleotide sequence ID" value="NZ_AVCZ01000009.1"/>
</dbReference>
<evidence type="ECO:0000259" key="1">
    <source>
        <dbReference type="Pfam" id="PF05193"/>
    </source>
</evidence>
<comment type="caution">
    <text evidence="2">The sequence shown here is derived from an EMBL/GenBank/DDBJ whole genome shotgun (WGS) entry which is preliminary data.</text>
</comment>
<dbReference type="Gene3D" id="3.30.830.10">
    <property type="entry name" value="Metalloenzyme, LuxS/M16 peptidase-like"/>
    <property type="match status" value="2"/>
</dbReference>
<dbReference type="InterPro" id="IPR050361">
    <property type="entry name" value="MPP/UQCRC_Complex"/>
</dbReference>
<accession>A0A0A3JVZ3</accession>
<dbReference type="Pfam" id="PF05193">
    <property type="entry name" value="Peptidase_M16_C"/>
    <property type="match status" value="1"/>
</dbReference>
<proteinExistence type="predicted"/>
<dbReference type="OrthoDB" id="9762085at2"/>
<dbReference type="InterPro" id="IPR007863">
    <property type="entry name" value="Peptidase_M16_C"/>
</dbReference>
<protein>
    <submittedName>
        <fullName evidence="2">Peptidase M16</fullName>
    </submittedName>
</protein>
<dbReference type="GO" id="GO:0046872">
    <property type="term" value="F:metal ion binding"/>
    <property type="evidence" value="ECO:0007669"/>
    <property type="project" value="InterPro"/>
</dbReference>
<dbReference type="eggNOG" id="COG0612">
    <property type="taxonomic scope" value="Bacteria"/>
</dbReference>
<dbReference type="InterPro" id="IPR011249">
    <property type="entry name" value="Metalloenz_LuxS/M16"/>
</dbReference>
<organism evidence="2 3">
    <name type="scientific">Ureibacillus massiliensis 4400831 = CIP 108448 = CCUG 49529</name>
    <dbReference type="NCBI Taxonomy" id="1211035"/>
    <lineage>
        <taxon>Bacteria</taxon>
        <taxon>Bacillati</taxon>
        <taxon>Bacillota</taxon>
        <taxon>Bacilli</taxon>
        <taxon>Bacillales</taxon>
        <taxon>Caryophanaceae</taxon>
        <taxon>Ureibacillus</taxon>
    </lineage>
</organism>
<feature type="domain" description="Peptidase M16 C-terminal" evidence="1">
    <location>
        <begin position="181"/>
        <end position="355"/>
    </location>
</feature>